<dbReference type="PANTHER" id="PTHR43409">
    <property type="entry name" value="ANAEROBIC MAGNESIUM-PROTOPORPHYRIN IX MONOMETHYL ESTER CYCLASE-RELATED"/>
    <property type="match status" value="1"/>
</dbReference>
<dbReference type="Gene3D" id="3.80.30.20">
    <property type="entry name" value="tm_1862 like domain"/>
    <property type="match status" value="1"/>
</dbReference>
<dbReference type="AlphaFoldDB" id="A0A286TWU2"/>
<dbReference type="GO" id="GO:0005829">
    <property type="term" value="C:cytosol"/>
    <property type="evidence" value="ECO:0007669"/>
    <property type="project" value="TreeGrafter"/>
</dbReference>
<evidence type="ECO:0000256" key="1">
    <source>
        <dbReference type="ARBA" id="ARBA00001966"/>
    </source>
</evidence>
<keyword evidence="5" id="KW-0411">Iron-sulfur</keyword>
<evidence type="ECO:0000256" key="4">
    <source>
        <dbReference type="ARBA" id="ARBA00023004"/>
    </source>
</evidence>
<dbReference type="Proteomes" id="UP000218542">
    <property type="component" value="Unassembled WGS sequence"/>
</dbReference>
<dbReference type="Pfam" id="PF04055">
    <property type="entry name" value="Radical_SAM"/>
    <property type="match status" value="1"/>
</dbReference>
<gene>
    <name evidence="7" type="ORF">SCALIN_C10_0119</name>
</gene>
<dbReference type="InterPro" id="IPR007197">
    <property type="entry name" value="rSAM"/>
</dbReference>
<accession>A0A286TWU2</accession>
<evidence type="ECO:0000256" key="3">
    <source>
        <dbReference type="ARBA" id="ARBA00022723"/>
    </source>
</evidence>
<organism evidence="7 8">
    <name type="scientific">Candidatus Scalindua japonica</name>
    <dbReference type="NCBI Taxonomy" id="1284222"/>
    <lineage>
        <taxon>Bacteria</taxon>
        <taxon>Pseudomonadati</taxon>
        <taxon>Planctomycetota</taxon>
        <taxon>Candidatus Brocadiia</taxon>
        <taxon>Candidatus Brocadiales</taxon>
        <taxon>Candidatus Scalinduaceae</taxon>
        <taxon>Candidatus Scalindua</taxon>
    </lineage>
</organism>
<dbReference type="RefSeq" id="WP_096893669.1">
    <property type="nucleotide sequence ID" value="NZ_BAOS01000010.1"/>
</dbReference>
<evidence type="ECO:0000313" key="8">
    <source>
        <dbReference type="Proteomes" id="UP000218542"/>
    </source>
</evidence>
<dbReference type="SUPFAM" id="SSF102114">
    <property type="entry name" value="Radical SAM enzymes"/>
    <property type="match status" value="1"/>
</dbReference>
<dbReference type="SMART" id="SM00729">
    <property type="entry name" value="Elp3"/>
    <property type="match status" value="1"/>
</dbReference>
<dbReference type="GO" id="GO:0046872">
    <property type="term" value="F:metal ion binding"/>
    <property type="evidence" value="ECO:0007669"/>
    <property type="project" value="UniProtKB-KW"/>
</dbReference>
<protein>
    <submittedName>
        <fullName evidence="7">Fe-S oxidoreductase</fullName>
    </submittedName>
</protein>
<dbReference type="EMBL" id="BAOS01000010">
    <property type="protein sequence ID" value="GAX60359.1"/>
    <property type="molecule type" value="Genomic_DNA"/>
</dbReference>
<keyword evidence="3" id="KW-0479">Metal-binding</keyword>
<dbReference type="OrthoDB" id="9801424at2"/>
<dbReference type="InterPro" id="IPR006638">
    <property type="entry name" value="Elp3/MiaA/NifB-like_rSAM"/>
</dbReference>
<keyword evidence="4" id="KW-0408">Iron</keyword>
<sequence length="442" mass="51345">MKTLILKPNDGSVVEINGTTNFSSHGDKVFPWSLGVLSSLMKKRGDEVLFLDAMASDLSSTQVIERIRAFSPEIIIATVNPVSFRKSTSFNIGWDSELIYLINEPFEKWVMERAPHVRVFFGDWFSKVTGNNILSKDIPLPAYDLMPMHLYNHQQLLATDGCNHHCIFCHFGKLSERSWNSRSVSSIVEELKRLRSYGMRFIRIFDNELASDMYFAKELLRAIIREKLDIIWETNTRVSNLNEELVSLMSQAGCIYTGYGVECANQKVLDSNKKEITLEQIRTAARLFRKHNILARTYTLVGLKDANIQSVMETFEFLQNEIKSYNSTFDLVIPFPNTDYHRHLVETGKMHSEVQPSHITWIEKHIYKNTFLEKEESLKPEWNYDAISFEDACTLEHGLRTRIQMNTQWRKLNALVRRGPKGVRFLAAQTKYSRRLLRQLWN</sequence>
<feature type="domain" description="Radical SAM core" evidence="6">
    <location>
        <begin position="148"/>
        <end position="372"/>
    </location>
</feature>
<evidence type="ECO:0000256" key="5">
    <source>
        <dbReference type="ARBA" id="ARBA00023014"/>
    </source>
</evidence>
<dbReference type="CDD" id="cd01335">
    <property type="entry name" value="Radical_SAM"/>
    <property type="match status" value="1"/>
</dbReference>
<name>A0A286TWU2_9BACT</name>
<dbReference type="PROSITE" id="PS51918">
    <property type="entry name" value="RADICAL_SAM"/>
    <property type="match status" value="1"/>
</dbReference>
<reference evidence="8" key="1">
    <citation type="journal article" date="2017" name="Environ. Microbiol. Rep.">
        <title>Genetic Diversity of Marine Anaerobic Ammonium-Oxidizing Bacteria as Revealed by Genomic and Proteomic Analyses of 'Candidatus Scalindua japonica'.</title>
        <authorList>
            <person name="Oshiki M."/>
            <person name="Mizuto K."/>
            <person name="Kimura Z."/>
            <person name="Kindaichi T."/>
            <person name="Satoh H."/>
            <person name="Okabe S."/>
        </authorList>
    </citation>
    <scope>NUCLEOTIDE SEQUENCE [LARGE SCALE GENOMIC DNA]</scope>
    <source>
        <strain evidence="8">husup-a2</strain>
    </source>
</reference>
<dbReference type="InterPro" id="IPR023404">
    <property type="entry name" value="rSAM_horseshoe"/>
</dbReference>
<dbReference type="SFLD" id="SFLDS00029">
    <property type="entry name" value="Radical_SAM"/>
    <property type="match status" value="1"/>
</dbReference>
<evidence type="ECO:0000313" key="7">
    <source>
        <dbReference type="EMBL" id="GAX60359.1"/>
    </source>
</evidence>
<comment type="cofactor">
    <cofactor evidence="1">
        <name>[4Fe-4S] cluster</name>
        <dbReference type="ChEBI" id="CHEBI:49883"/>
    </cofactor>
</comment>
<comment type="caution">
    <text evidence="7">The sequence shown here is derived from an EMBL/GenBank/DDBJ whole genome shotgun (WGS) entry which is preliminary data.</text>
</comment>
<dbReference type="InterPro" id="IPR051198">
    <property type="entry name" value="BchE-like"/>
</dbReference>
<dbReference type="PANTHER" id="PTHR43409:SF7">
    <property type="entry name" value="BLL1977 PROTEIN"/>
    <property type="match status" value="1"/>
</dbReference>
<evidence type="ECO:0000256" key="2">
    <source>
        <dbReference type="ARBA" id="ARBA00022691"/>
    </source>
</evidence>
<proteinExistence type="predicted"/>
<keyword evidence="8" id="KW-1185">Reference proteome</keyword>
<dbReference type="InterPro" id="IPR058240">
    <property type="entry name" value="rSAM_sf"/>
</dbReference>
<dbReference type="GO" id="GO:0003824">
    <property type="term" value="F:catalytic activity"/>
    <property type="evidence" value="ECO:0007669"/>
    <property type="project" value="InterPro"/>
</dbReference>
<dbReference type="SFLD" id="SFLDG01082">
    <property type="entry name" value="B12-binding_domain_containing"/>
    <property type="match status" value="1"/>
</dbReference>
<evidence type="ECO:0000259" key="6">
    <source>
        <dbReference type="PROSITE" id="PS51918"/>
    </source>
</evidence>
<keyword evidence="2" id="KW-0949">S-adenosyl-L-methionine</keyword>
<dbReference type="GO" id="GO:0051536">
    <property type="term" value="F:iron-sulfur cluster binding"/>
    <property type="evidence" value="ECO:0007669"/>
    <property type="project" value="UniProtKB-KW"/>
</dbReference>